<accession>A0ABW4RM12</accession>
<sequence>MSLEQIKNMMKTHVFDDICLVGFVYAEENELTEFIASMRCLFLEFGNKIIKVEEMEQFSKLSLTVVDDIHIDIDVENFIPAKSRISNVVFHNPLSDNIVSEIVLFNMEEHEARVICDVFKLVLLNKQELFFDPSFLGINVGGSEVEALWRNNQLKGYKAIPTVIKL</sequence>
<evidence type="ECO:0000313" key="2">
    <source>
        <dbReference type="Proteomes" id="UP001597233"/>
    </source>
</evidence>
<keyword evidence="2" id="KW-1185">Reference proteome</keyword>
<reference evidence="2" key="1">
    <citation type="journal article" date="2019" name="Int. J. Syst. Evol. Microbiol.">
        <title>The Global Catalogue of Microorganisms (GCM) 10K type strain sequencing project: providing services to taxonomists for standard genome sequencing and annotation.</title>
        <authorList>
            <consortium name="The Broad Institute Genomics Platform"/>
            <consortium name="The Broad Institute Genome Sequencing Center for Infectious Disease"/>
            <person name="Wu L."/>
            <person name="Ma J."/>
        </authorList>
    </citation>
    <scope>NUCLEOTIDE SEQUENCE [LARGE SCALE GENOMIC DNA]</scope>
    <source>
        <strain evidence="2">CCUG 54950</strain>
    </source>
</reference>
<protein>
    <submittedName>
        <fullName evidence="1">Uncharacterized protein</fullName>
    </submittedName>
</protein>
<comment type="caution">
    <text evidence="1">The sequence shown here is derived from an EMBL/GenBank/DDBJ whole genome shotgun (WGS) entry which is preliminary data.</text>
</comment>
<dbReference type="EMBL" id="JBHUEH010000023">
    <property type="protein sequence ID" value="MFD1887367.1"/>
    <property type="molecule type" value="Genomic_DNA"/>
</dbReference>
<name>A0ABW4RM12_9BACL</name>
<proteinExistence type="predicted"/>
<dbReference type="RefSeq" id="WP_347325144.1">
    <property type="nucleotide sequence ID" value="NZ_JBCGUH010000005.1"/>
</dbReference>
<dbReference type="Proteomes" id="UP001597233">
    <property type="component" value="Unassembled WGS sequence"/>
</dbReference>
<organism evidence="1 2">
    <name type="scientific">Paenibacillus wenxiniae</name>
    <dbReference type="NCBI Taxonomy" id="1636843"/>
    <lineage>
        <taxon>Bacteria</taxon>
        <taxon>Bacillati</taxon>
        <taxon>Bacillota</taxon>
        <taxon>Bacilli</taxon>
        <taxon>Bacillales</taxon>
        <taxon>Paenibacillaceae</taxon>
        <taxon>Paenibacillus</taxon>
    </lineage>
</organism>
<evidence type="ECO:0000313" key="1">
    <source>
        <dbReference type="EMBL" id="MFD1887367.1"/>
    </source>
</evidence>
<gene>
    <name evidence="1" type="ORF">ACFSC9_17875</name>
</gene>